<name>A0ABD3XC70_SINWO</name>
<evidence type="ECO:0000313" key="1">
    <source>
        <dbReference type="EMBL" id="KAL3883201.1"/>
    </source>
</evidence>
<dbReference type="EMBL" id="JBJQND010000003">
    <property type="protein sequence ID" value="KAL3883201.1"/>
    <property type="molecule type" value="Genomic_DNA"/>
</dbReference>
<evidence type="ECO:0008006" key="3">
    <source>
        <dbReference type="Google" id="ProtNLM"/>
    </source>
</evidence>
<comment type="caution">
    <text evidence="1">The sequence shown here is derived from an EMBL/GenBank/DDBJ whole genome shotgun (WGS) entry which is preliminary data.</text>
</comment>
<feature type="non-terminal residue" evidence="1">
    <location>
        <position position="85"/>
    </location>
</feature>
<organism evidence="1 2">
    <name type="scientific">Sinanodonta woodiana</name>
    <name type="common">Chinese pond mussel</name>
    <name type="synonym">Anodonta woodiana</name>
    <dbReference type="NCBI Taxonomy" id="1069815"/>
    <lineage>
        <taxon>Eukaryota</taxon>
        <taxon>Metazoa</taxon>
        <taxon>Spiralia</taxon>
        <taxon>Lophotrochozoa</taxon>
        <taxon>Mollusca</taxon>
        <taxon>Bivalvia</taxon>
        <taxon>Autobranchia</taxon>
        <taxon>Heteroconchia</taxon>
        <taxon>Palaeoheterodonta</taxon>
        <taxon>Unionida</taxon>
        <taxon>Unionoidea</taxon>
        <taxon>Unionidae</taxon>
        <taxon>Unioninae</taxon>
        <taxon>Sinanodonta</taxon>
    </lineage>
</organism>
<reference evidence="1 2" key="1">
    <citation type="submission" date="2024-11" db="EMBL/GenBank/DDBJ databases">
        <title>Chromosome-level genome assembly of the freshwater bivalve Anodonta woodiana.</title>
        <authorList>
            <person name="Chen X."/>
        </authorList>
    </citation>
    <scope>NUCLEOTIDE SEQUENCE [LARGE SCALE GENOMIC DNA]</scope>
    <source>
        <strain evidence="1">MN2024</strain>
        <tissue evidence="1">Gills</tissue>
    </source>
</reference>
<dbReference type="Proteomes" id="UP001634394">
    <property type="component" value="Unassembled WGS sequence"/>
</dbReference>
<accession>A0ABD3XC70</accession>
<feature type="non-terminal residue" evidence="1">
    <location>
        <position position="1"/>
    </location>
</feature>
<evidence type="ECO:0000313" key="2">
    <source>
        <dbReference type="Proteomes" id="UP001634394"/>
    </source>
</evidence>
<sequence>KCLFAFPDVGISYDSTNGCSRPYADCTNGSCQCKQGYIKIGTLCKADVGLNCDSTNGCSSPYADCTNGTCQCRPGYIKIGTLCKA</sequence>
<proteinExistence type="predicted"/>
<keyword evidence="2" id="KW-1185">Reference proteome</keyword>
<protein>
    <recommendedName>
        <fullName evidence="3">EB domain-containing protein</fullName>
    </recommendedName>
</protein>
<dbReference type="AlphaFoldDB" id="A0ABD3XC70"/>
<gene>
    <name evidence="1" type="ORF">ACJMK2_029491</name>
</gene>